<evidence type="ECO:0000256" key="1">
    <source>
        <dbReference type="SAM" id="MobiDB-lite"/>
    </source>
</evidence>
<evidence type="ECO:0000259" key="3">
    <source>
        <dbReference type="Pfam" id="PF07885"/>
    </source>
</evidence>
<feature type="transmembrane region" description="Helical" evidence="2">
    <location>
        <begin position="140"/>
        <end position="160"/>
    </location>
</feature>
<organism evidence="4 5">
    <name type="scientific">Paenibacillus jilunlii</name>
    <dbReference type="NCBI Taxonomy" id="682956"/>
    <lineage>
        <taxon>Bacteria</taxon>
        <taxon>Bacillati</taxon>
        <taxon>Bacillota</taxon>
        <taxon>Bacilli</taxon>
        <taxon>Bacillales</taxon>
        <taxon>Paenibacillaceae</taxon>
        <taxon>Paenibacillus</taxon>
    </lineage>
</organism>
<dbReference type="AlphaFoldDB" id="A0A1G9QLZ3"/>
<name>A0A1G9QLZ3_9BACL</name>
<evidence type="ECO:0000256" key="2">
    <source>
        <dbReference type="SAM" id="Phobius"/>
    </source>
</evidence>
<feature type="transmembrane region" description="Helical" evidence="2">
    <location>
        <begin position="100"/>
        <end position="120"/>
    </location>
</feature>
<feature type="region of interest" description="Disordered" evidence="1">
    <location>
        <begin position="222"/>
        <end position="246"/>
    </location>
</feature>
<dbReference type="OrthoDB" id="9785285at2"/>
<dbReference type="InterPro" id="IPR013099">
    <property type="entry name" value="K_chnl_dom"/>
</dbReference>
<keyword evidence="2" id="KW-0812">Transmembrane</keyword>
<gene>
    <name evidence="4" type="ORF">SAMN05216191_10927</name>
</gene>
<evidence type="ECO:0000313" key="5">
    <source>
        <dbReference type="Proteomes" id="UP000182783"/>
    </source>
</evidence>
<dbReference type="Gene3D" id="1.10.287.70">
    <property type="match status" value="1"/>
</dbReference>
<dbReference type="GO" id="GO:0034220">
    <property type="term" value="P:monoatomic ion transmembrane transport"/>
    <property type="evidence" value="ECO:0007669"/>
    <property type="project" value="UniProtKB-KW"/>
</dbReference>
<keyword evidence="2" id="KW-1133">Transmembrane helix</keyword>
<keyword evidence="4" id="KW-0813">Transport</keyword>
<dbReference type="Pfam" id="PF07885">
    <property type="entry name" value="Ion_trans_2"/>
    <property type="match status" value="1"/>
</dbReference>
<dbReference type="RefSeq" id="WP_062523778.1">
    <property type="nucleotide sequence ID" value="NZ_CP048429.1"/>
</dbReference>
<proteinExistence type="predicted"/>
<evidence type="ECO:0000313" key="4">
    <source>
        <dbReference type="EMBL" id="SDM12019.1"/>
    </source>
</evidence>
<keyword evidence="4" id="KW-0407">Ion channel</keyword>
<protein>
    <submittedName>
        <fullName evidence="4">Voltage-gated potassium channel</fullName>
    </submittedName>
</protein>
<reference evidence="4 5" key="1">
    <citation type="submission" date="2016-10" db="EMBL/GenBank/DDBJ databases">
        <authorList>
            <person name="de Groot N.N."/>
        </authorList>
    </citation>
    <scope>NUCLEOTIDE SEQUENCE [LARGE SCALE GENOMIC DNA]</scope>
    <source>
        <strain evidence="4 5">CGMCC 1.10239</strain>
    </source>
</reference>
<sequence length="246" mass="27658">MTWWMWTLNIAVIVLLSLWLYRMKLSWMGKGVLLAPILIYALISVEDLLNWIDLGAILPGDKGLRGLILIFALASMLFYVLFIFHEIKESNSKEVRLQQTLVRISIAAFSCIIFFTVVYTSIYKLFGQSSFDGKGLGEDLLSQLITFLYFSVATFTTVGYGDVAPVDSTSRLVVIMQISFSFITVAYALSMLGLFRKILGPGSEEEIEAEIDVNIETEVDEKVEEAKDEMKSEECAERSDSPKPSD</sequence>
<feature type="compositionally biased region" description="Basic and acidic residues" evidence="1">
    <location>
        <begin position="224"/>
        <end position="246"/>
    </location>
</feature>
<feature type="domain" description="Potassium channel" evidence="3">
    <location>
        <begin position="113"/>
        <end position="193"/>
    </location>
</feature>
<feature type="transmembrane region" description="Helical" evidence="2">
    <location>
        <begin position="64"/>
        <end position="84"/>
    </location>
</feature>
<feature type="transmembrane region" description="Helical" evidence="2">
    <location>
        <begin position="6"/>
        <end position="21"/>
    </location>
</feature>
<dbReference type="Proteomes" id="UP000182783">
    <property type="component" value="Unassembled WGS sequence"/>
</dbReference>
<feature type="transmembrane region" description="Helical" evidence="2">
    <location>
        <begin position="172"/>
        <end position="195"/>
    </location>
</feature>
<accession>A0A1G9QLZ3</accession>
<dbReference type="EMBL" id="FNGM01000009">
    <property type="protein sequence ID" value="SDM12019.1"/>
    <property type="molecule type" value="Genomic_DNA"/>
</dbReference>
<keyword evidence="4" id="KW-0406">Ion transport</keyword>
<dbReference type="SUPFAM" id="SSF81324">
    <property type="entry name" value="Voltage-gated potassium channels"/>
    <property type="match status" value="1"/>
</dbReference>
<keyword evidence="2" id="KW-0472">Membrane</keyword>